<sequence length="31" mass="3641">MRGSVAYFRRGGVRSCFTNFRKELSCPETRE</sequence>
<evidence type="ECO:0000313" key="1">
    <source>
        <dbReference type="EMBL" id="CDW29799.1"/>
    </source>
</evidence>
<reference evidence="1" key="1">
    <citation type="submission" date="2014-05" db="EMBL/GenBank/DDBJ databases">
        <authorList>
            <person name="Chronopoulou M."/>
        </authorList>
    </citation>
    <scope>NUCLEOTIDE SEQUENCE</scope>
    <source>
        <tissue evidence="1">Whole organism</tissue>
    </source>
</reference>
<dbReference type="AlphaFoldDB" id="A0A0K2TUW1"/>
<name>A0A0K2TUW1_LEPSM</name>
<organism evidence="1">
    <name type="scientific">Lepeophtheirus salmonis</name>
    <name type="common">Salmon louse</name>
    <name type="synonym">Caligus salmonis</name>
    <dbReference type="NCBI Taxonomy" id="72036"/>
    <lineage>
        <taxon>Eukaryota</taxon>
        <taxon>Metazoa</taxon>
        <taxon>Ecdysozoa</taxon>
        <taxon>Arthropoda</taxon>
        <taxon>Crustacea</taxon>
        <taxon>Multicrustacea</taxon>
        <taxon>Hexanauplia</taxon>
        <taxon>Copepoda</taxon>
        <taxon>Siphonostomatoida</taxon>
        <taxon>Caligidae</taxon>
        <taxon>Lepeophtheirus</taxon>
    </lineage>
</organism>
<accession>A0A0K2TUW1</accession>
<dbReference type="EMBL" id="HACA01012438">
    <property type="protein sequence ID" value="CDW29799.1"/>
    <property type="molecule type" value="Transcribed_RNA"/>
</dbReference>
<proteinExistence type="predicted"/>
<protein>
    <submittedName>
        <fullName evidence="1">Uncharacterized protein</fullName>
    </submittedName>
</protein>